<evidence type="ECO:0000313" key="2">
    <source>
        <dbReference type="EMBL" id="GAX73933.1"/>
    </source>
</evidence>
<feature type="transmembrane region" description="Helical" evidence="1">
    <location>
        <begin position="305"/>
        <end position="336"/>
    </location>
</feature>
<dbReference type="OrthoDB" id="561869at2759"/>
<sequence length="562" mass="61030">MPLNITYYFSEPQNCSSDDWKNLIFTQNPINSSDYKPLNSWSKNDFLSYIRGSVAPRSTLSLAFLAFAICCLFAFFAWRLLRCTIIHCCQRCKGTQISQDVISCKGMKILKAFGLLVGAGIMAIAIYGMVLPKGNSVQDGWSIALRIRNYSQQVVNAMDVVISDLQSTRQVLTTSIKLSSNLPAVVNLQQIKSQISGIESSLNQILYSVPPQISRFQQDTVVTISNVASQDQQWTLNMWQIFINAFLGACGAAILLMLLLLQAFLGACGAAILLMLLLLQAFLGACGAAVLLMLLLVVTSAFNCGWGMAACLVLQLLLVILFFILAAALAGLLILISDTCSNMNVIAVQLAPEYLKPIFSYYINPESSPASLDDVLATSLLINITQVDQAVTQQLGKLSNQIQPFLKYLPQSYQTLYQNYSTSAAAILSALGQEQAPASGVLGLARLQAVQPMYNSTQQFICCSVPNLASQLWTVVTVLGWLGIGLAASAVGLLTLLDQTQDAGRCCSASCLKRTTLPPAGKVINSYHPASSERFMAAAPFPPVMRYHGEPVVEVQVMGHRQ</sequence>
<comment type="caution">
    <text evidence="2">The sequence shown here is derived from an EMBL/GenBank/DDBJ whole genome shotgun (WGS) entry which is preliminary data.</text>
</comment>
<accession>A0A250WSY8</accession>
<feature type="transmembrane region" description="Helical" evidence="1">
    <location>
        <begin position="241"/>
        <end position="261"/>
    </location>
</feature>
<proteinExistence type="predicted"/>
<feature type="transmembrane region" description="Helical" evidence="1">
    <location>
        <begin position="273"/>
        <end position="299"/>
    </location>
</feature>
<evidence type="ECO:0000256" key="1">
    <source>
        <dbReference type="SAM" id="Phobius"/>
    </source>
</evidence>
<feature type="transmembrane region" description="Helical" evidence="1">
    <location>
        <begin position="112"/>
        <end position="131"/>
    </location>
</feature>
<keyword evidence="1" id="KW-0472">Membrane</keyword>
<reference evidence="2 3" key="1">
    <citation type="submission" date="2017-08" db="EMBL/GenBank/DDBJ databases">
        <title>Acidophilic green algal genome provides insights into adaptation to an acidic environment.</title>
        <authorList>
            <person name="Hirooka S."/>
            <person name="Hirose Y."/>
            <person name="Kanesaki Y."/>
            <person name="Higuchi S."/>
            <person name="Fujiwara T."/>
            <person name="Onuma R."/>
            <person name="Era A."/>
            <person name="Ohbayashi R."/>
            <person name="Uzuka A."/>
            <person name="Nozaki H."/>
            <person name="Yoshikawa H."/>
            <person name="Miyagishima S.Y."/>
        </authorList>
    </citation>
    <scope>NUCLEOTIDE SEQUENCE [LARGE SCALE GENOMIC DNA]</scope>
    <source>
        <strain evidence="2 3">NIES-2499</strain>
    </source>
</reference>
<feature type="transmembrane region" description="Helical" evidence="1">
    <location>
        <begin position="472"/>
        <end position="497"/>
    </location>
</feature>
<dbReference type="Proteomes" id="UP000232323">
    <property type="component" value="Unassembled WGS sequence"/>
</dbReference>
<keyword evidence="1" id="KW-0812">Transmembrane</keyword>
<organism evidence="2 3">
    <name type="scientific">Chlamydomonas eustigma</name>
    <dbReference type="NCBI Taxonomy" id="1157962"/>
    <lineage>
        <taxon>Eukaryota</taxon>
        <taxon>Viridiplantae</taxon>
        <taxon>Chlorophyta</taxon>
        <taxon>core chlorophytes</taxon>
        <taxon>Chlorophyceae</taxon>
        <taxon>CS clade</taxon>
        <taxon>Chlamydomonadales</taxon>
        <taxon>Chlamydomonadaceae</taxon>
        <taxon>Chlamydomonas</taxon>
    </lineage>
</organism>
<gene>
    <name evidence="2" type="ORF">CEUSTIGMA_g1383.t1</name>
</gene>
<evidence type="ECO:0000313" key="3">
    <source>
        <dbReference type="Proteomes" id="UP000232323"/>
    </source>
</evidence>
<protein>
    <submittedName>
        <fullName evidence="2">Uncharacterized protein</fullName>
    </submittedName>
</protein>
<keyword evidence="3" id="KW-1185">Reference proteome</keyword>
<dbReference type="EMBL" id="BEGY01000005">
    <property type="protein sequence ID" value="GAX73933.1"/>
    <property type="molecule type" value="Genomic_DNA"/>
</dbReference>
<name>A0A250WSY8_9CHLO</name>
<dbReference type="AlphaFoldDB" id="A0A250WSY8"/>
<keyword evidence="1" id="KW-1133">Transmembrane helix</keyword>
<feature type="transmembrane region" description="Helical" evidence="1">
    <location>
        <begin position="60"/>
        <end position="81"/>
    </location>
</feature>